<dbReference type="GO" id="GO:0016702">
    <property type="term" value="F:oxidoreductase activity, acting on single donors with incorporation of molecular oxygen, incorporation of two atoms of oxygen"/>
    <property type="evidence" value="ECO:0007669"/>
    <property type="project" value="UniProtKB-ARBA"/>
</dbReference>
<dbReference type="AlphaFoldDB" id="A0A382GJT6"/>
<name>A0A382GJT6_9ZZZZ</name>
<dbReference type="EMBL" id="UINC01055947">
    <property type="protein sequence ID" value="SVB75416.1"/>
    <property type="molecule type" value="Genomic_DNA"/>
</dbReference>
<organism evidence="2">
    <name type="scientific">marine metagenome</name>
    <dbReference type="NCBI Taxonomy" id="408172"/>
    <lineage>
        <taxon>unclassified sequences</taxon>
        <taxon>metagenomes</taxon>
        <taxon>ecological metagenomes</taxon>
    </lineage>
</organism>
<evidence type="ECO:0000313" key="2">
    <source>
        <dbReference type="EMBL" id="SVB75416.1"/>
    </source>
</evidence>
<dbReference type="SUPFAM" id="SSF53213">
    <property type="entry name" value="LigB-like"/>
    <property type="match status" value="1"/>
</dbReference>
<dbReference type="GO" id="GO:0008198">
    <property type="term" value="F:ferrous iron binding"/>
    <property type="evidence" value="ECO:0007669"/>
    <property type="project" value="InterPro"/>
</dbReference>
<gene>
    <name evidence="2" type="ORF">METZ01_LOCUS228270</name>
</gene>
<evidence type="ECO:0000259" key="1">
    <source>
        <dbReference type="Pfam" id="PF02900"/>
    </source>
</evidence>
<dbReference type="InterPro" id="IPR004183">
    <property type="entry name" value="Xdiol_dOase_suB"/>
</dbReference>
<dbReference type="Pfam" id="PF02900">
    <property type="entry name" value="LigB"/>
    <property type="match status" value="1"/>
</dbReference>
<proteinExistence type="predicted"/>
<accession>A0A382GJT6</accession>
<sequence length="311" mass="34320">MANVVLAVATSHSPQATAPAELWPAMEDRDKRNQGLIDLEGNAVSYEELLEKAPESIAKEITPEVFARRAAANAQGLARVRAELEKADPDILIMFGDDQKAAYQNDNFPALLIYRGSEYVDTPRNGGEAKSYPVETNMADHLIKHLTANEFDISNQEYQNEGQAMTGAFSFVYHHVMTNKIIPVVPIHINTYFPPNQPTPKRCWDLGKAVQQGVESFGGNKKVAVLASGGLSHFVVDEEVDEMTLKALRDGNKQGLIDLPLHRLDAGTSEIRNWIATAGTVEDKKFHQIDYVPCYRSPAGTGCAMGFGYWK</sequence>
<dbReference type="Gene3D" id="3.40.830.10">
    <property type="entry name" value="LigB-like"/>
    <property type="match status" value="1"/>
</dbReference>
<feature type="domain" description="Extradiol ring-cleavage dioxygenase class III enzyme subunit B" evidence="1">
    <location>
        <begin position="74"/>
        <end position="286"/>
    </location>
</feature>
<reference evidence="2" key="1">
    <citation type="submission" date="2018-05" db="EMBL/GenBank/DDBJ databases">
        <authorList>
            <person name="Lanie J.A."/>
            <person name="Ng W.-L."/>
            <person name="Kazmierczak K.M."/>
            <person name="Andrzejewski T.M."/>
            <person name="Davidsen T.M."/>
            <person name="Wayne K.J."/>
            <person name="Tettelin H."/>
            <person name="Glass J.I."/>
            <person name="Rusch D."/>
            <person name="Podicherti R."/>
            <person name="Tsui H.-C.T."/>
            <person name="Winkler M.E."/>
        </authorList>
    </citation>
    <scope>NUCLEOTIDE SEQUENCE</scope>
</reference>
<protein>
    <recommendedName>
        <fullName evidence="1">Extradiol ring-cleavage dioxygenase class III enzyme subunit B domain-containing protein</fullName>
    </recommendedName>
</protein>